<dbReference type="Pfam" id="PF10203">
    <property type="entry name" value="Pet191_N"/>
    <property type="match status" value="1"/>
</dbReference>
<keyword evidence="4" id="KW-1015">Disulfide bond</keyword>
<dbReference type="EMBL" id="LR784072">
    <property type="protein sequence ID" value="CAB3232464.1"/>
    <property type="molecule type" value="mRNA"/>
</dbReference>
<organism evidence="5">
    <name type="scientific">Phallusia mammillata</name>
    <dbReference type="NCBI Taxonomy" id="59560"/>
    <lineage>
        <taxon>Eukaryota</taxon>
        <taxon>Metazoa</taxon>
        <taxon>Chordata</taxon>
        <taxon>Tunicata</taxon>
        <taxon>Ascidiacea</taxon>
        <taxon>Phlebobranchia</taxon>
        <taxon>Ascidiidae</taxon>
        <taxon>Phallusia</taxon>
    </lineage>
</organism>
<sequence>MGDDRPFVKERALDIDTSRACWRIRYELKQCFLNSDCIKVENRSAKECMTDPSANVPTHCRNLQFSYQQCRRSMLDMRTRFRGLKGDSG</sequence>
<evidence type="ECO:0000313" key="5">
    <source>
        <dbReference type="EMBL" id="CAB3232464.1"/>
    </source>
</evidence>
<dbReference type="GO" id="GO:0033617">
    <property type="term" value="P:mitochondrial respiratory chain complex IV assembly"/>
    <property type="evidence" value="ECO:0007669"/>
    <property type="project" value="TreeGrafter"/>
</dbReference>
<name>A0A6F9D904_9ASCI</name>
<reference evidence="5" key="1">
    <citation type="submission" date="2020-04" db="EMBL/GenBank/DDBJ databases">
        <authorList>
            <person name="Neveu A P."/>
        </authorList>
    </citation>
    <scope>NUCLEOTIDE SEQUENCE</scope>
    <source>
        <tissue evidence="5">Whole embryo</tissue>
    </source>
</reference>
<evidence type="ECO:0000256" key="2">
    <source>
        <dbReference type="ARBA" id="ARBA00007785"/>
    </source>
</evidence>
<proteinExistence type="evidence at transcript level"/>
<evidence type="ECO:0000256" key="3">
    <source>
        <dbReference type="ARBA" id="ARBA00021904"/>
    </source>
</evidence>
<evidence type="ECO:0000256" key="4">
    <source>
        <dbReference type="ARBA" id="ARBA00023157"/>
    </source>
</evidence>
<comment type="similarity">
    <text evidence="2">Belongs to the PET191 family.</text>
</comment>
<evidence type="ECO:0000256" key="1">
    <source>
        <dbReference type="ARBA" id="ARBA00003186"/>
    </source>
</evidence>
<dbReference type="PANTHER" id="PTHR28627:SF1">
    <property type="entry name" value="CYTOCHROME C OXIDASE ASSEMBLY FACTOR 5"/>
    <property type="match status" value="1"/>
</dbReference>
<dbReference type="PROSITE" id="PS51808">
    <property type="entry name" value="CHCH"/>
    <property type="match status" value="1"/>
</dbReference>
<dbReference type="PANTHER" id="PTHR28627">
    <property type="entry name" value="CYTOCHROME C OXIDASE ASSEMBLY FACTOR 5"/>
    <property type="match status" value="1"/>
</dbReference>
<dbReference type="InterPro" id="IPR018793">
    <property type="entry name" value="Cyt_c_oxidase_assmbl_Pet191"/>
</dbReference>
<gene>
    <name evidence="5" type="primary">Coa5</name>
</gene>
<accession>A0A6F9D904</accession>
<dbReference type="AlphaFoldDB" id="A0A6F9D904"/>
<comment type="function">
    <text evidence="1">Involved in an early step of the mitochondrial complex IV assembly process.</text>
</comment>
<protein>
    <recommendedName>
        <fullName evidence="3">Cytochrome c oxidase assembly factor 5</fullName>
    </recommendedName>
</protein>
<dbReference type="GO" id="GO:0005739">
    <property type="term" value="C:mitochondrion"/>
    <property type="evidence" value="ECO:0007669"/>
    <property type="project" value="TreeGrafter"/>
</dbReference>